<dbReference type="AlphaFoldDB" id="A0A4W3JC61"/>
<evidence type="ECO:0000256" key="3">
    <source>
        <dbReference type="ARBA" id="ARBA00022729"/>
    </source>
</evidence>
<dbReference type="InterPro" id="IPR001846">
    <property type="entry name" value="VWF_type-D"/>
</dbReference>
<keyword evidence="7" id="KW-0325">Glycoprotein</keyword>
<dbReference type="GeneTree" id="ENSGT00940000156850"/>
<keyword evidence="8" id="KW-0245">EGF-like domain</keyword>
<evidence type="ECO:0000256" key="1">
    <source>
        <dbReference type="ARBA" id="ARBA00004236"/>
    </source>
</evidence>
<dbReference type="FunFam" id="2.10.25.10:FF:000055">
    <property type="entry name" value="alpha-tectorin isoform X1"/>
    <property type="match status" value="2"/>
</dbReference>
<evidence type="ECO:0000313" key="14">
    <source>
        <dbReference type="Proteomes" id="UP000314986"/>
    </source>
</evidence>
<dbReference type="InterPro" id="IPR052749">
    <property type="entry name" value="Alpha-tectorin"/>
</dbReference>
<keyword evidence="4" id="KW-0677">Repeat</keyword>
<keyword evidence="5 9" id="KW-0472">Membrane</keyword>
<dbReference type="Proteomes" id="UP000314986">
    <property type="component" value="Unassembled WGS sequence"/>
</dbReference>
<dbReference type="InterPro" id="IPR025615">
    <property type="entry name" value="TILa_dom"/>
</dbReference>
<dbReference type="OMA" id="EICAVAN"/>
<reference evidence="14" key="3">
    <citation type="journal article" date="2014" name="Nature">
        <title>Elephant shark genome provides unique insights into gnathostome evolution.</title>
        <authorList>
            <consortium name="International Elephant Shark Genome Sequencing Consortium"/>
            <person name="Venkatesh B."/>
            <person name="Lee A.P."/>
            <person name="Ravi V."/>
            <person name="Maurya A.K."/>
            <person name="Lian M.M."/>
            <person name="Swann J.B."/>
            <person name="Ohta Y."/>
            <person name="Flajnik M.F."/>
            <person name="Sutoh Y."/>
            <person name="Kasahara M."/>
            <person name="Hoon S."/>
            <person name="Gangu V."/>
            <person name="Roy S.W."/>
            <person name="Irimia M."/>
            <person name="Korzh V."/>
            <person name="Kondrychyn I."/>
            <person name="Lim Z.W."/>
            <person name="Tay B.H."/>
            <person name="Tohari S."/>
            <person name="Kong K.W."/>
            <person name="Ho S."/>
            <person name="Lorente-Galdos B."/>
            <person name="Quilez J."/>
            <person name="Marques-Bonet T."/>
            <person name="Raney B.J."/>
            <person name="Ingham P.W."/>
            <person name="Tay A."/>
            <person name="Hillier L.W."/>
            <person name="Minx P."/>
            <person name="Boehm T."/>
            <person name="Wilson R.K."/>
            <person name="Brenner S."/>
            <person name="Warren W.C."/>
        </authorList>
    </citation>
    <scope>NUCLEOTIDE SEQUENCE [LARGE SCALE GENOMIC DNA]</scope>
</reference>
<proteinExistence type="predicted"/>
<sequence length="889" mass="97735">MPSSTSRTTTPPVTPPLPGSGPCYVVGDPHYLTFDKIMYTFFGTCAYTLVKVCDNSSVIPITITGKNEERGQPDATFLKEIYVDVYDVRVTLQKSRRVLLNGVRVRLPIQQRLKGITITTSGIYTVLETDFGATVKFDGNHQVEINLPDSYHSKVCGMCGNFNGQSTDELLMPNGVIAHNVTEFGNSWKSEEDSNVGCLADQRTDLSLSCPVGERAVIDAQCKELLSSKYKVCHPLVIPELFINNCVHDMCKFGGMHSTLCDNIQSYVDVCKQVGAVISWRNSTFCPLACPPNSVYTSCSPACPPTCGNINVTASCDRPSVCVEGCACEPGFVLSDDHCVPVSDCGCRDGNNDYHNIDETWLTQHCAQTCSCKKGGKVECKDYGCKANEICDLTKKGQYNCKPNGFVKCALSGALSMPFDGLAHQFQGKRTYVLAQTFDISDRLEEFKVEVKNVPWKGSSGITYKKEIIIEVYNHTVQLKQGRKLVVDGELVKSYVQFPDGLHIYQRAERLYLETSFGLSVSFDGDENSDITVPVTYKNMVEGLCGTFDGNSRNDFVKADGTRVTNVKEFVESWEVDRNSPVPREPGTASRRRRDVMTDEELENVKLVTGSELQCSDGNLKLLSSTDYCGILSDPQGPFSSCHQFISPSQYQMRCLFEMCAVFNTTESLCPSLEQYTLHCQEQAVIVGDWRKKTSCAKTCPKNSQYKACTSSCPASCADLAAPSECDAPCTEGCECLPGFVLSDFKCVPFRECGCVHRGKYYEIGDRFVTEDCSEDCRCIDTAAVQCSKLHCDLSTTCTNANYTRGCFRAGPCLNNPCANGGTCKQVTDGAKGSQNFLCQCPMSHNGRYCEEESSQNDKTTLITALSVSIGIIGIVALIALTTWTSLYR</sequence>
<dbReference type="PROSITE" id="PS00022">
    <property type="entry name" value="EGF_1"/>
    <property type="match status" value="1"/>
</dbReference>
<comment type="caution">
    <text evidence="8">Lacks conserved residue(s) required for the propagation of feature annotation.</text>
</comment>
<dbReference type="Pfam" id="PF08742">
    <property type="entry name" value="C8"/>
    <property type="match status" value="2"/>
</dbReference>
<reference evidence="13" key="4">
    <citation type="submission" date="2025-08" db="UniProtKB">
        <authorList>
            <consortium name="Ensembl"/>
        </authorList>
    </citation>
    <scope>IDENTIFICATION</scope>
</reference>
<evidence type="ECO:0000313" key="13">
    <source>
        <dbReference type="Ensembl" id="ENSCMIP00000029935.1"/>
    </source>
</evidence>
<evidence type="ECO:0000256" key="2">
    <source>
        <dbReference type="ARBA" id="ARBA00022475"/>
    </source>
</evidence>
<keyword evidence="9" id="KW-0812">Transmembrane</keyword>
<dbReference type="SUPFAM" id="SSF57196">
    <property type="entry name" value="EGF/Laminin"/>
    <property type="match status" value="1"/>
</dbReference>
<dbReference type="InterPro" id="IPR014853">
    <property type="entry name" value="VWF/SSPO/ZAN-like_Cys-rich_dom"/>
</dbReference>
<reference evidence="14" key="1">
    <citation type="journal article" date="2006" name="Science">
        <title>Ancient noncoding elements conserved in the human genome.</title>
        <authorList>
            <person name="Venkatesh B."/>
            <person name="Kirkness E.F."/>
            <person name="Loh Y.H."/>
            <person name="Halpern A.L."/>
            <person name="Lee A.P."/>
            <person name="Johnson J."/>
            <person name="Dandona N."/>
            <person name="Viswanathan L.D."/>
            <person name="Tay A."/>
            <person name="Venter J.C."/>
            <person name="Strausberg R.L."/>
            <person name="Brenner S."/>
        </authorList>
    </citation>
    <scope>NUCLEOTIDE SEQUENCE [LARGE SCALE GENOMIC DNA]</scope>
</reference>
<dbReference type="Ensembl" id="ENSCMIT00000030401.1">
    <property type="protein sequence ID" value="ENSCMIP00000029935.1"/>
    <property type="gene ID" value="ENSCMIG00000012920.1"/>
</dbReference>
<dbReference type="CDD" id="cd19941">
    <property type="entry name" value="TIL"/>
    <property type="match status" value="2"/>
</dbReference>
<feature type="transmembrane region" description="Helical" evidence="9">
    <location>
        <begin position="862"/>
        <end position="884"/>
    </location>
</feature>
<feature type="domain" description="VWFC" evidence="11">
    <location>
        <begin position="755"/>
        <end position="819"/>
    </location>
</feature>
<dbReference type="PROSITE" id="PS50184">
    <property type="entry name" value="VWFC_2"/>
    <property type="match status" value="1"/>
</dbReference>
<reference evidence="14" key="2">
    <citation type="journal article" date="2007" name="PLoS Biol.">
        <title>Survey sequencing and comparative analysis of the elephant shark (Callorhinchus milii) genome.</title>
        <authorList>
            <person name="Venkatesh B."/>
            <person name="Kirkness E.F."/>
            <person name="Loh Y.H."/>
            <person name="Halpern A.L."/>
            <person name="Lee A.P."/>
            <person name="Johnson J."/>
            <person name="Dandona N."/>
            <person name="Viswanathan L.D."/>
            <person name="Tay A."/>
            <person name="Venter J.C."/>
            <person name="Strausberg R.L."/>
            <person name="Brenner S."/>
        </authorList>
    </citation>
    <scope>NUCLEOTIDE SEQUENCE [LARGE SCALE GENOMIC DNA]</scope>
</reference>
<evidence type="ECO:0000259" key="12">
    <source>
        <dbReference type="PROSITE" id="PS51233"/>
    </source>
</evidence>
<feature type="domain" description="EGF-like" evidence="10">
    <location>
        <begin position="809"/>
        <end position="851"/>
    </location>
</feature>
<evidence type="ECO:0000259" key="10">
    <source>
        <dbReference type="PROSITE" id="PS50026"/>
    </source>
</evidence>
<keyword evidence="3" id="KW-0732">Signal</keyword>
<dbReference type="InterPro" id="IPR036084">
    <property type="entry name" value="Ser_inhib-like_sf"/>
</dbReference>
<evidence type="ECO:0000259" key="11">
    <source>
        <dbReference type="PROSITE" id="PS50184"/>
    </source>
</evidence>
<dbReference type="Pfam" id="PF00094">
    <property type="entry name" value="VWD"/>
    <property type="match status" value="2"/>
</dbReference>
<dbReference type="SMART" id="SM00181">
    <property type="entry name" value="EGF"/>
    <property type="match status" value="3"/>
</dbReference>
<dbReference type="Gene3D" id="2.10.25.10">
    <property type="entry name" value="Laminin"/>
    <property type="match status" value="3"/>
</dbReference>
<keyword evidence="6 8" id="KW-1015">Disulfide bond</keyword>
<dbReference type="PANTHER" id="PTHR46160:SF9">
    <property type="entry name" value="PROTEIN PRY2-RELATED"/>
    <property type="match status" value="1"/>
</dbReference>
<dbReference type="SMART" id="SM00832">
    <property type="entry name" value="C8"/>
    <property type="match status" value="2"/>
</dbReference>
<dbReference type="Pfam" id="PF01826">
    <property type="entry name" value="TIL"/>
    <property type="match status" value="2"/>
</dbReference>
<dbReference type="PROSITE" id="PS51233">
    <property type="entry name" value="VWFD"/>
    <property type="match status" value="2"/>
</dbReference>
<keyword evidence="14" id="KW-1185">Reference proteome</keyword>
<feature type="disulfide bond" evidence="8">
    <location>
        <begin position="841"/>
        <end position="850"/>
    </location>
</feature>
<evidence type="ECO:0000256" key="8">
    <source>
        <dbReference type="PROSITE-ProRule" id="PRU00076"/>
    </source>
</evidence>
<keyword evidence="2" id="KW-1003">Cell membrane</keyword>
<comment type="subcellular location">
    <subcellularLocation>
        <location evidence="1">Cell membrane</location>
    </subcellularLocation>
</comment>
<reference evidence="13" key="5">
    <citation type="submission" date="2025-09" db="UniProtKB">
        <authorList>
            <consortium name="Ensembl"/>
        </authorList>
    </citation>
    <scope>IDENTIFICATION</scope>
</reference>
<dbReference type="InterPro" id="IPR000742">
    <property type="entry name" value="EGF"/>
</dbReference>
<evidence type="ECO:0000256" key="9">
    <source>
        <dbReference type="SAM" id="Phobius"/>
    </source>
</evidence>
<dbReference type="SMART" id="SM00215">
    <property type="entry name" value="VWC_out"/>
    <property type="match status" value="1"/>
</dbReference>
<evidence type="ECO:0000256" key="6">
    <source>
        <dbReference type="ARBA" id="ARBA00023157"/>
    </source>
</evidence>
<dbReference type="SMART" id="SM00216">
    <property type="entry name" value="VWD"/>
    <property type="match status" value="2"/>
</dbReference>
<dbReference type="GO" id="GO:0005886">
    <property type="term" value="C:plasma membrane"/>
    <property type="evidence" value="ECO:0007669"/>
    <property type="project" value="UniProtKB-SubCell"/>
</dbReference>
<name>A0A4W3JC61_CALMI</name>
<dbReference type="InterPro" id="IPR002919">
    <property type="entry name" value="TIL_dom"/>
</dbReference>
<keyword evidence="9" id="KW-1133">Transmembrane helix</keyword>
<feature type="domain" description="VWFD" evidence="12">
    <location>
        <begin position="407"/>
        <end position="583"/>
    </location>
</feature>
<evidence type="ECO:0000256" key="7">
    <source>
        <dbReference type="ARBA" id="ARBA00023180"/>
    </source>
</evidence>
<evidence type="ECO:0000256" key="5">
    <source>
        <dbReference type="ARBA" id="ARBA00023136"/>
    </source>
</evidence>
<protein>
    <submittedName>
        <fullName evidence="13">Zonadhesin-like</fullName>
    </submittedName>
</protein>
<dbReference type="InterPro" id="IPR001007">
    <property type="entry name" value="VWF_dom"/>
</dbReference>
<dbReference type="SUPFAM" id="SSF57567">
    <property type="entry name" value="Serine protease inhibitors"/>
    <property type="match status" value="2"/>
</dbReference>
<evidence type="ECO:0000256" key="4">
    <source>
        <dbReference type="ARBA" id="ARBA00022737"/>
    </source>
</evidence>
<dbReference type="Pfam" id="PF12714">
    <property type="entry name" value="TILa"/>
    <property type="match status" value="2"/>
</dbReference>
<feature type="domain" description="VWFD" evidence="12">
    <location>
        <begin position="21"/>
        <end position="199"/>
    </location>
</feature>
<dbReference type="PANTHER" id="PTHR46160">
    <property type="entry name" value="ALPHA-TECTORIN-RELATED"/>
    <property type="match status" value="1"/>
</dbReference>
<organism evidence="13 14">
    <name type="scientific">Callorhinchus milii</name>
    <name type="common">Ghost shark</name>
    <dbReference type="NCBI Taxonomy" id="7868"/>
    <lineage>
        <taxon>Eukaryota</taxon>
        <taxon>Metazoa</taxon>
        <taxon>Chordata</taxon>
        <taxon>Craniata</taxon>
        <taxon>Vertebrata</taxon>
        <taxon>Chondrichthyes</taxon>
        <taxon>Holocephali</taxon>
        <taxon>Chimaeriformes</taxon>
        <taxon>Callorhinchidae</taxon>
        <taxon>Callorhinchus</taxon>
    </lineage>
</organism>
<dbReference type="SMART" id="SM00214">
    <property type="entry name" value="VWC"/>
    <property type="match status" value="2"/>
</dbReference>
<dbReference type="PROSITE" id="PS50026">
    <property type="entry name" value="EGF_3"/>
    <property type="match status" value="1"/>
</dbReference>
<accession>A0A4W3JC61</accession>